<keyword evidence="3 6" id="KW-0597">Phosphoprotein</keyword>
<dbReference type="Pfam" id="PF00072">
    <property type="entry name" value="Response_reg"/>
    <property type="match status" value="1"/>
</dbReference>
<dbReference type="Gene3D" id="1.10.10.60">
    <property type="entry name" value="Homeodomain-like"/>
    <property type="match status" value="2"/>
</dbReference>
<keyword evidence="7" id="KW-0812">Transmembrane</keyword>
<dbReference type="Pfam" id="PF02518">
    <property type="entry name" value="HATPase_c"/>
    <property type="match status" value="1"/>
</dbReference>
<feature type="modified residue" description="4-aspartylphosphate" evidence="6">
    <location>
        <position position="1124"/>
    </location>
</feature>
<dbReference type="SMART" id="SM00387">
    <property type="entry name" value="HATPase_c"/>
    <property type="match status" value="1"/>
</dbReference>
<dbReference type="Pfam" id="PF00512">
    <property type="entry name" value="HisKA"/>
    <property type="match status" value="1"/>
</dbReference>
<evidence type="ECO:0000259" key="10">
    <source>
        <dbReference type="PROSITE" id="PS50110"/>
    </source>
</evidence>
<dbReference type="SUPFAM" id="SSF47384">
    <property type="entry name" value="Homodimeric domain of signal transducing histidine kinase"/>
    <property type="match status" value="1"/>
</dbReference>
<evidence type="ECO:0000256" key="3">
    <source>
        <dbReference type="ARBA" id="ARBA00022553"/>
    </source>
</evidence>
<evidence type="ECO:0000259" key="8">
    <source>
        <dbReference type="PROSITE" id="PS01124"/>
    </source>
</evidence>
<dbReference type="CDD" id="cd17574">
    <property type="entry name" value="REC_OmpR"/>
    <property type="match status" value="1"/>
</dbReference>
<dbReference type="Pfam" id="PF12833">
    <property type="entry name" value="HTH_18"/>
    <property type="match status" value="1"/>
</dbReference>
<dbReference type="SMART" id="SM00448">
    <property type="entry name" value="REC"/>
    <property type="match status" value="1"/>
</dbReference>
<dbReference type="Proteomes" id="UP000284379">
    <property type="component" value="Unassembled WGS sequence"/>
</dbReference>
<dbReference type="CDD" id="cd00082">
    <property type="entry name" value="HisKA"/>
    <property type="match status" value="1"/>
</dbReference>
<keyword evidence="11" id="KW-0808">Transferase</keyword>
<feature type="transmembrane region" description="Helical" evidence="7">
    <location>
        <begin position="771"/>
        <end position="789"/>
    </location>
</feature>
<evidence type="ECO:0000256" key="6">
    <source>
        <dbReference type="PROSITE-ProRule" id="PRU00169"/>
    </source>
</evidence>
<dbReference type="FunFam" id="1.10.287.130:FF:000045">
    <property type="entry name" value="Two-component system sensor histidine kinase/response regulator"/>
    <property type="match status" value="1"/>
</dbReference>
<evidence type="ECO:0000256" key="1">
    <source>
        <dbReference type="ARBA" id="ARBA00000085"/>
    </source>
</evidence>
<dbReference type="InterPro" id="IPR011006">
    <property type="entry name" value="CheY-like_superfamily"/>
</dbReference>
<dbReference type="FunFam" id="2.60.40.10:FF:000791">
    <property type="entry name" value="Two-component system sensor histidine kinase/response regulator"/>
    <property type="match status" value="1"/>
</dbReference>
<dbReference type="EMBL" id="QSGO01000006">
    <property type="protein sequence ID" value="RHB35390.1"/>
    <property type="molecule type" value="Genomic_DNA"/>
</dbReference>
<dbReference type="SMART" id="SM00388">
    <property type="entry name" value="HisKA"/>
    <property type="match status" value="1"/>
</dbReference>
<dbReference type="SUPFAM" id="SSF52172">
    <property type="entry name" value="CheY-like"/>
    <property type="match status" value="1"/>
</dbReference>
<dbReference type="InterPro" id="IPR011123">
    <property type="entry name" value="Y_Y_Y"/>
</dbReference>
<dbReference type="Gene3D" id="3.40.50.2300">
    <property type="match status" value="1"/>
</dbReference>
<dbReference type="InterPro" id="IPR036890">
    <property type="entry name" value="HATPase_C_sf"/>
</dbReference>
<dbReference type="GO" id="GO:0003700">
    <property type="term" value="F:DNA-binding transcription factor activity"/>
    <property type="evidence" value="ECO:0007669"/>
    <property type="project" value="InterPro"/>
</dbReference>
<dbReference type="InterPro" id="IPR003661">
    <property type="entry name" value="HisK_dim/P_dom"/>
</dbReference>
<feature type="domain" description="HTH araC/xylS-type" evidence="8">
    <location>
        <begin position="1224"/>
        <end position="1323"/>
    </location>
</feature>
<dbReference type="InterPro" id="IPR001789">
    <property type="entry name" value="Sig_transdc_resp-reg_receiver"/>
</dbReference>
<gene>
    <name evidence="11" type="ORF">DW888_09710</name>
</gene>
<evidence type="ECO:0000313" key="12">
    <source>
        <dbReference type="Proteomes" id="UP000284379"/>
    </source>
</evidence>
<dbReference type="Pfam" id="PF07495">
    <property type="entry name" value="Y_Y_Y"/>
    <property type="match status" value="1"/>
</dbReference>
<dbReference type="InterPro" id="IPR011110">
    <property type="entry name" value="Reg_prop"/>
</dbReference>
<proteinExistence type="predicted"/>
<dbReference type="PRINTS" id="PR00344">
    <property type="entry name" value="BCTRLSENSOR"/>
</dbReference>
<protein>
    <recommendedName>
        <fullName evidence="2">histidine kinase</fullName>
        <ecNumber evidence="2">2.7.13.3</ecNumber>
    </recommendedName>
</protein>
<dbReference type="SUPFAM" id="SSF101898">
    <property type="entry name" value="NHL repeat"/>
    <property type="match status" value="1"/>
</dbReference>
<dbReference type="InterPro" id="IPR013783">
    <property type="entry name" value="Ig-like_fold"/>
</dbReference>
<dbReference type="InterPro" id="IPR018060">
    <property type="entry name" value="HTH_AraC"/>
</dbReference>
<dbReference type="Gene3D" id="3.30.565.10">
    <property type="entry name" value="Histidine kinase-like ATPase, C-terminal domain"/>
    <property type="match status" value="1"/>
</dbReference>
<keyword evidence="4" id="KW-0805">Transcription regulation</keyword>
<dbReference type="InterPro" id="IPR009057">
    <property type="entry name" value="Homeodomain-like_sf"/>
</dbReference>
<dbReference type="Gene3D" id="2.130.10.10">
    <property type="entry name" value="YVTN repeat-like/Quinoprotein amine dehydrogenase"/>
    <property type="match status" value="2"/>
</dbReference>
<sequence>MLTFFNQNKTMKHTLVLAILCCLIQFDVQGSCFRNYQKENGLSNNCVWAIMQDSQGFIWIGTNDGLNRFDGKNFKVYKNRLQDSLSIGHNFIHCIKEDSKHRMLIGTRRGLYYYDREYDHFHHIALKKEKQNDITVNDIMEDSHGNILIATHGEGLFQLDNNLRVQKHFVASKTPQSIPSNFIWTIVNDQQNNIWLGTAGYGLVLFSSSNDTFTPIKHPKLDVNKQSIYSIYCDEDNNLWIGTFTNGLFKYNPTKNECSHYLSNIGNIKSITPYSDKELIMGSDKGLILLNKSTERFQIVKEEYSDRSIVDNSTFCISRDKEGAFWVGTYFNGVTYFAPNVNKFISFYDIEEATAQKHSITSSMVEDNKQNILLSTHNNNIVYRYNPQTKQLGNTFMLDYHNIQNLYLSNDTLYVSIYGRGVRIISATNGKVIATIPLNTIEGKSIFKTQNGTLIFALEEGGCAIMCPGQKLKRPEALSGRPISDMTESASGTIWFATHAYGLYCLYPNGEWQHFSDISNKIDINNLSCLLYNREKNDLWIGTKEKGVIVFNIAQKKIKNIFNLENGMPSDIIYSIIDDKYGNIWISTPKGLAQIVQNSTTEYIKTFGYIGQEIQYNFRCALRGSAGLLYFGGTNGFISINPSEFTENNITPPIHITSFKVFNEELPIGQSSPLKKSISNTKEIVLSSKQSTFSFDFIALSYIFPETNKYAYMLKGFDKNWNYTSNNTAYYMNIPPGKYTFTVKGSNNNGIWNNNGYSIALRIRPPFWQEYYMIILYIILCTIIVSYVINRYKKHLIIENEKKQYRYQVAKEKETYEAKINFFTNIAHEIKTPLSLITGPLEMIIATKDGNMQTQKYLSVIKRNTDRLLILINQLLDFRKIENDMFILNISQQNITQIVQQVYNQYKQSSYQQQIKISFEAENEPIIEDVDPEALYKIVSNLVSNAVKFTKTQINIKLQKENDSKILISIIDDGNGIRSSEQQKIFLPFYQIQETKQHFQNLGGTGIGLSFSKALARKLGGDIQVQSEYGKGSIFTLVLPANPLKEKLIMKHEIIETEIPPTESPKSVHQKSKQVILIVEDNAELRTFINDCLSDNYTVLEAKNGVEAMSILNSGNMIDIIVSDILMPEMDGLELCNQIKSNISFSHLPLILLSAKTDTGTKINGLKKGADVYMEKPFSIEQLKAQINSVLENRHNIHKKFIESPLEYYKLNNETDSENALFIKKLNELILENMSSEEFSIDNIASDFAISRTSLHNKIKSITGVTPNNYIKLIRLNKSAELLATGKYRINEVRFLVGFNSASYFAKCFYEQFGKFPKDFTQDITQ</sequence>
<dbReference type="InterPro" id="IPR005467">
    <property type="entry name" value="His_kinase_dom"/>
</dbReference>
<dbReference type="SMART" id="SM00342">
    <property type="entry name" value="HTH_ARAC"/>
    <property type="match status" value="1"/>
</dbReference>
<dbReference type="PANTHER" id="PTHR43547">
    <property type="entry name" value="TWO-COMPONENT HISTIDINE KINASE"/>
    <property type="match status" value="1"/>
</dbReference>
<dbReference type="InterPro" id="IPR015943">
    <property type="entry name" value="WD40/YVTN_repeat-like_dom_sf"/>
</dbReference>
<evidence type="ECO:0000313" key="11">
    <source>
        <dbReference type="EMBL" id="RHB35390.1"/>
    </source>
</evidence>
<evidence type="ECO:0000256" key="4">
    <source>
        <dbReference type="ARBA" id="ARBA00023015"/>
    </source>
</evidence>
<dbReference type="Gene3D" id="1.10.287.130">
    <property type="match status" value="1"/>
</dbReference>
<keyword evidence="7" id="KW-1133">Transmembrane helix</keyword>
<evidence type="ECO:0000256" key="2">
    <source>
        <dbReference type="ARBA" id="ARBA00012438"/>
    </source>
</evidence>
<accession>A0A413VP28</accession>
<evidence type="ECO:0000259" key="9">
    <source>
        <dbReference type="PROSITE" id="PS50109"/>
    </source>
</evidence>
<evidence type="ECO:0000256" key="7">
    <source>
        <dbReference type="SAM" id="Phobius"/>
    </source>
</evidence>
<dbReference type="InterPro" id="IPR036097">
    <property type="entry name" value="HisK_dim/P_sf"/>
</dbReference>
<keyword evidence="7" id="KW-0472">Membrane</keyword>
<feature type="domain" description="Histidine kinase" evidence="9">
    <location>
        <begin position="825"/>
        <end position="1043"/>
    </location>
</feature>
<feature type="domain" description="Response regulatory" evidence="10">
    <location>
        <begin position="1075"/>
        <end position="1191"/>
    </location>
</feature>
<dbReference type="Pfam" id="PF07494">
    <property type="entry name" value="Reg_prop"/>
    <property type="match status" value="4"/>
</dbReference>
<reference evidence="11 12" key="1">
    <citation type="submission" date="2018-08" db="EMBL/GenBank/DDBJ databases">
        <title>A genome reference for cultivated species of the human gut microbiota.</title>
        <authorList>
            <person name="Zou Y."/>
            <person name="Xue W."/>
            <person name="Luo G."/>
        </authorList>
    </citation>
    <scope>NUCLEOTIDE SEQUENCE [LARGE SCALE GENOMIC DNA]</scope>
    <source>
        <strain evidence="11 12">AM40-30BH</strain>
    </source>
</reference>
<comment type="catalytic activity">
    <reaction evidence="1">
        <text>ATP + protein L-histidine = ADP + protein N-phospho-L-histidine.</text>
        <dbReference type="EC" id="2.7.13.3"/>
    </reaction>
</comment>
<evidence type="ECO:0000256" key="5">
    <source>
        <dbReference type="ARBA" id="ARBA00023163"/>
    </source>
</evidence>
<dbReference type="PANTHER" id="PTHR43547:SF2">
    <property type="entry name" value="HYBRID SIGNAL TRANSDUCTION HISTIDINE KINASE C"/>
    <property type="match status" value="1"/>
</dbReference>
<dbReference type="InterPro" id="IPR003594">
    <property type="entry name" value="HATPase_dom"/>
</dbReference>
<keyword evidence="5" id="KW-0804">Transcription</keyword>
<keyword evidence="11" id="KW-0418">Kinase</keyword>
<dbReference type="PROSITE" id="PS50109">
    <property type="entry name" value="HIS_KIN"/>
    <property type="match status" value="1"/>
</dbReference>
<dbReference type="GO" id="GO:0043565">
    <property type="term" value="F:sequence-specific DNA binding"/>
    <property type="evidence" value="ECO:0007669"/>
    <property type="project" value="InterPro"/>
</dbReference>
<dbReference type="InterPro" id="IPR004358">
    <property type="entry name" value="Sig_transdc_His_kin-like_C"/>
</dbReference>
<comment type="caution">
    <text evidence="11">The sequence shown here is derived from an EMBL/GenBank/DDBJ whole genome shotgun (WGS) entry which is preliminary data.</text>
</comment>
<dbReference type="Gene3D" id="2.60.40.10">
    <property type="entry name" value="Immunoglobulins"/>
    <property type="match status" value="1"/>
</dbReference>
<dbReference type="SUPFAM" id="SSF46689">
    <property type="entry name" value="Homeodomain-like"/>
    <property type="match status" value="1"/>
</dbReference>
<dbReference type="EC" id="2.7.13.3" evidence="2"/>
<dbReference type="PROSITE" id="PS50110">
    <property type="entry name" value="RESPONSE_REGULATORY"/>
    <property type="match status" value="1"/>
</dbReference>
<organism evidence="11 12">
    <name type="scientific">Bacteroides nordii</name>
    <dbReference type="NCBI Taxonomy" id="291645"/>
    <lineage>
        <taxon>Bacteria</taxon>
        <taxon>Pseudomonadati</taxon>
        <taxon>Bacteroidota</taxon>
        <taxon>Bacteroidia</taxon>
        <taxon>Bacteroidales</taxon>
        <taxon>Bacteroidaceae</taxon>
        <taxon>Bacteroides</taxon>
    </lineage>
</organism>
<dbReference type="SUPFAM" id="SSF55874">
    <property type="entry name" value="ATPase domain of HSP90 chaperone/DNA topoisomerase II/histidine kinase"/>
    <property type="match status" value="1"/>
</dbReference>
<dbReference type="GO" id="GO:0000155">
    <property type="term" value="F:phosphorelay sensor kinase activity"/>
    <property type="evidence" value="ECO:0007669"/>
    <property type="project" value="InterPro"/>
</dbReference>
<name>A0A413VP28_9BACE</name>
<dbReference type="PROSITE" id="PS01124">
    <property type="entry name" value="HTH_ARAC_FAMILY_2"/>
    <property type="match status" value="1"/>
</dbReference>
<dbReference type="SUPFAM" id="SSF63829">
    <property type="entry name" value="Calcium-dependent phosphotriesterase"/>
    <property type="match status" value="2"/>
</dbReference>